<dbReference type="InterPro" id="IPR011547">
    <property type="entry name" value="SLC26A/SulP_dom"/>
</dbReference>
<evidence type="ECO:0000256" key="1">
    <source>
        <dbReference type="ARBA" id="ARBA00004141"/>
    </source>
</evidence>
<feature type="transmembrane region" description="Helical" evidence="6">
    <location>
        <begin position="255"/>
        <end position="276"/>
    </location>
</feature>
<feature type="transmembrane region" description="Helical" evidence="6">
    <location>
        <begin position="231"/>
        <end position="249"/>
    </location>
</feature>
<proteinExistence type="predicted"/>
<evidence type="ECO:0000313" key="9">
    <source>
        <dbReference type="Proteomes" id="UP000192578"/>
    </source>
</evidence>
<organism evidence="8 9">
    <name type="scientific">Hypsibius exemplaris</name>
    <name type="common">Freshwater tardigrade</name>
    <dbReference type="NCBI Taxonomy" id="2072580"/>
    <lineage>
        <taxon>Eukaryota</taxon>
        <taxon>Metazoa</taxon>
        <taxon>Ecdysozoa</taxon>
        <taxon>Tardigrada</taxon>
        <taxon>Eutardigrada</taxon>
        <taxon>Parachela</taxon>
        <taxon>Hypsibioidea</taxon>
        <taxon>Hypsibiidae</taxon>
        <taxon>Hypsibius</taxon>
    </lineage>
</organism>
<dbReference type="EMBL" id="MTYJ01000073">
    <property type="protein sequence ID" value="OQV16491.1"/>
    <property type="molecule type" value="Genomic_DNA"/>
</dbReference>
<dbReference type="InterPro" id="IPR001902">
    <property type="entry name" value="SLC26A/SulP_fam"/>
</dbReference>
<reference evidence="9" key="1">
    <citation type="submission" date="2017-01" db="EMBL/GenBank/DDBJ databases">
        <title>Comparative genomics of anhydrobiosis in the tardigrade Hypsibius dujardini.</title>
        <authorList>
            <person name="Yoshida Y."/>
            <person name="Koutsovoulos G."/>
            <person name="Laetsch D."/>
            <person name="Stevens L."/>
            <person name="Kumar S."/>
            <person name="Horikawa D."/>
            <person name="Ishino K."/>
            <person name="Komine S."/>
            <person name="Tomita M."/>
            <person name="Blaxter M."/>
            <person name="Arakawa K."/>
        </authorList>
    </citation>
    <scope>NUCLEOTIDE SEQUENCE [LARGE SCALE GENOMIC DNA]</scope>
    <source>
        <strain evidence="9">Z151</strain>
    </source>
</reference>
<comment type="caution">
    <text evidence="8">The sequence shown here is derived from an EMBL/GenBank/DDBJ whole genome shotgun (WGS) entry which is preliminary data.</text>
</comment>
<feature type="transmembrane region" description="Helical" evidence="6">
    <location>
        <begin position="546"/>
        <end position="578"/>
    </location>
</feature>
<evidence type="ECO:0000256" key="5">
    <source>
        <dbReference type="SAM" id="MobiDB-lite"/>
    </source>
</evidence>
<feature type="transmembrane region" description="Helical" evidence="6">
    <location>
        <begin position="516"/>
        <end position="534"/>
    </location>
</feature>
<comment type="subcellular location">
    <subcellularLocation>
        <location evidence="1">Membrane</location>
        <topology evidence="1">Multi-pass membrane protein</topology>
    </subcellularLocation>
</comment>
<sequence length="746" mass="82019">MAADSEKGKAAYMEDEETDENPADIQPRFFRTPSADLIPNAAVGAAVQASAVRRRSSIRLEQRGSVHRKKSLGGGTSPESLKGLPEESIRLRRPLEAGEPLQLEDDEEEVIRFGGPLTLEDVKSELRGLCTLETLRRKLPITVWLPKYSRTDLLGDVVAGLTVGLTVVPQCLAYAQIADIKLEYGLNSAYMGCFIYALLGTSKDVTVGPTAILSLLTGTFIQREMGLEGDWAILLCFFVGCFQLLMGFLRLGFLINFISTPVVSGFTQAAVIVIILSQVKNIMGVSFGSAKDNVGQTLAHYVRKMPDTRGWDVLMGCLCITLLLLMREMAFPAWKAREGRQHPPKWWAVVKEAVRLMNVSRYAIVVVSATIFEYVMEVGFNQHYLSVTGPVTAKISAPKPPNFAVENLSLGEILSTFGAGLVLVPLLATMESVAVAKTFAHKFRYNIDVTQEFIALGAANVVSSFFGAYPVTGAFTRSALNAESGVRTPMGCIVTGTFVVVAILSLGQLFQYIPKAALAAVIICACLTMFDFQIFKELWIIRKSELFVLILTMATCLFLRVEFGLIIGLTVSILMLVYPMARPVVVVQKKLTARKHPAQLDDYRISVKPQGSVFFPAAEYLKEIFNDPIFKTPVTAFSVPRESFAVSNGAAAPPGDRNRMELREALPPIIFDGIHLTSSDYSALRALRSVFVNCKSLHRDIVFVNTSDEILDIIMPFRRKDEDAEKKNDVVVPMHQGKLLPAGKPK</sequence>
<feature type="transmembrane region" description="Helical" evidence="6">
    <location>
        <begin position="313"/>
        <end position="334"/>
    </location>
</feature>
<feature type="region of interest" description="Disordered" evidence="5">
    <location>
        <begin position="1"/>
        <end position="27"/>
    </location>
</feature>
<evidence type="ECO:0000313" key="8">
    <source>
        <dbReference type="EMBL" id="OQV16491.1"/>
    </source>
</evidence>
<protein>
    <submittedName>
        <fullName evidence="8">Sodium-independent sulfate anion transporter</fullName>
    </submittedName>
</protein>
<feature type="compositionally biased region" description="Acidic residues" evidence="5">
    <location>
        <begin position="13"/>
        <end position="22"/>
    </location>
</feature>
<evidence type="ECO:0000256" key="6">
    <source>
        <dbReference type="SAM" id="Phobius"/>
    </source>
</evidence>
<keyword evidence="3 6" id="KW-1133">Transmembrane helix</keyword>
<keyword evidence="4 6" id="KW-0472">Membrane</keyword>
<dbReference type="OrthoDB" id="288203at2759"/>
<dbReference type="Proteomes" id="UP000192578">
    <property type="component" value="Unassembled WGS sequence"/>
</dbReference>
<dbReference type="PANTHER" id="PTHR11814">
    <property type="entry name" value="SULFATE TRANSPORTER"/>
    <property type="match status" value="1"/>
</dbReference>
<dbReference type="GO" id="GO:0016020">
    <property type="term" value="C:membrane"/>
    <property type="evidence" value="ECO:0007669"/>
    <property type="project" value="UniProtKB-SubCell"/>
</dbReference>
<evidence type="ECO:0000259" key="7">
    <source>
        <dbReference type="Pfam" id="PF00916"/>
    </source>
</evidence>
<gene>
    <name evidence="8" type="ORF">BV898_09329</name>
</gene>
<accession>A0A1W0WMP3</accession>
<name>A0A1W0WMP3_HYPEX</name>
<feature type="domain" description="SLC26A/SulP transporter" evidence="7">
    <location>
        <begin position="153"/>
        <end position="552"/>
    </location>
</feature>
<keyword evidence="2 6" id="KW-0812">Transmembrane</keyword>
<keyword evidence="9" id="KW-1185">Reference proteome</keyword>
<dbReference type="GO" id="GO:0055085">
    <property type="term" value="P:transmembrane transport"/>
    <property type="evidence" value="ECO:0007669"/>
    <property type="project" value="InterPro"/>
</dbReference>
<evidence type="ECO:0000256" key="3">
    <source>
        <dbReference type="ARBA" id="ARBA00022989"/>
    </source>
</evidence>
<feature type="region of interest" description="Disordered" evidence="5">
    <location>
        <begin position="58"/>
        <end position="88"/>
    </location>
</feature>
<evidence type="ECO:0000256" key="2">
    <source>
        <dbReference type="ARBA" id="ARBA00022692"/>
    </source>
</evidence>
<feature type="transmembrane region" description="Helical" evidence="6">
    <location>
        <begin position="413"/>
        <end position="436"/>
    </location>
</feature>
<feature type="transmembrane region" description="Helical" evidence="6">
    <location>
        <begin position="490"/>
        <end position="510"/>
    </location>
</feature>
<dbReference type="Pfam" id="PF00916">
    <property type="entry name" value="Sulfate_transp"/>
    <property type="match status" value="1"/>
</dbReference>
<evidence type="ECO:0000256" key="4">
    <source>
        <dbReference type="ARBA" id="ARBA00023136"/>
    </source>
</evidence>
<dbReference type="AlphaFoldDB" id="A0A1W0WMP3"/>